<dbReference type="PRINTS" id="PR00662">
    <property type="entry name" value="G6PISOMERASE"/>
</dbReference>
<keyword evidence="3 8" id="KW-0312">Gluconeogenesis</keyword>
<dbReference type="CDD" id="cd05016">
    <property type="entry name" value="SIS_PGI_2"/>
    <property type="match status" value="1"/>
</dbReference>
<evidence type="ECO:0000256" key="3">
    <source>
        <dbReference type="ARBA" id="ARBA00022432"/>
    </source>
</evidence>
<dbReference type="UniPathway" id="UPA00138"/>
<dbReference type="HAMAP" id="MF_00473">
    <property type="entry name" value="G6P_isomerase"/>
    <property type="match status" value="1"/>
</dbReference>
<evidence type="ECO:0000256" key="1">
    <source>
        <dbReference type="ARBA" id="ARBA00004926"/>
    </source>
</evidence>
<dbReference type="InterPro" id="IPR035476">
    <property type="entry name" value="SIS_PGI_1"/>
</dbReference>
<dbReference type="GO" id="GO:0006094">
    <property type="term" value="P:gluconeogenesis"/>
    <property type="evidence" value="ECO:0007669"/>
    <property type="project" value="UniProtKB-UniRule"/>
</dbReference>
<dbReference type="Gene3D" id="1.10.1390.10">
    <property type="match status" value="1"/>
</dbReference>
<dbReference type="PROSITE" id="PS51463">
    <property type="entry name" value="P_GLUCOSE_ISOMERASE_3"/>
    <property type="match status" value="1"/>
</dbReference>
<dbReference type="PANTHER" id="PTHR11469:SF1">
    <property type="entry name" value="GLUCOSE-6-PHOSPHATE ISOMERASE"/>
    <property type="match status" value="1"/>
</dbReference>
<keyword evidence="5 8" id="KW-0324">Glycolysis</keyword>
<accession>A0A7R6PN05</accession>
<evidence type="ECO:0000256" key="2">
    <source>
        <dbReference type="ARBA" id="ARBA00006604"/>
    </source>
</evidence>
<evidence type="ECO:0000256" key="9">
    <source>
        <dbReference type="RuleBase" id="RU000612"/>
    </source>
</evidence>
<dbReference type="Proteomes" id="UP000595564">
    <property type="component" value="Chromosome"/>
</dbReference>
<dbReference type="PANTHER" id="PTHR11469">
    <property type="entry name" value="GLUCOSE-6-PHOSPHATE ISOMERASE"/>
    <property type="match status" value="1"/>
</dbReference>
<dbReference type="EMBL" id="AP017470">
    <property type="protein sequence ID" value="BBB32091.1"/>
    <property type="molecule type" value="Genomic_DNA"/>
</dbReference>
<proteinExistence type="inferred from homology"/>
<dbReference type="KEGG" id="thyd:TTHT_0502"/>
<comment type="function">
    <text evidence="8">Catalyzes the reversible isomerization of glucose-6-phosphate to fructose-6-phosphate.</text>
</comment>
<dbReference type="FunFam" id="3.40.50.10490:FF:000016">
    <property type="entry name" value="Glucose-6-phosphate isomerase"/>
    <property type="match status" value="1"/>
</dbReference>
<evidence type="ECO:0000256" key="8">
    <source>
        <dbReference type="HAMAP-Rule" id="MF_00473"/>
    </source>
</evidence>
<dbReference type="InterPro" id="IPR023096">
    <property type="entry name" value="G6P_Isomerase_C"/>
</dbReference>
<keyword evidence="11" id="KW-1185">Reference proteome</keyword>
<comment type="catalytic activity">
    <reaction evidence="7 8 9">
        <text>alpha-D-glucose 6-phosphate = beta-D-fructose 6-phosphate</text>
        <dbReference type="Rhea" id="RHEA:11816"/>
        <dbReference type="ChEBI" id="CHEBI:57634"/>
        <dbReference type="ChEBI" id="CHEBI:58225"/>
        <dbReference type="EC" id="5.3.1.9"/>
    </reaction>
</comment>
<dbReference type="GO" id="GO:0048029">
    <property type="term" value="F:monosaccharide binding"/>
    <property type="evidence" value="ECO:0007669"/>
    <property type="project" value="TreeGrafter"/>
</dbReference>
<dbReference type="RefSeq" id="WP_201328430.1">
    <property type="nucleotide sequence ID" value="NZ_AP017470.1"/>
</dbReference>
<protein>
    <recommendedName>
        <fullName evidence="8">Glucose-6-phosphate isomerase</fullName>
        <shortName evidence="8">GPI</shortName>
        <ecNumber evidence="8">5.3.1.9</ecNumber>
    </recommendedName>
    <alternativeName>
        <fullName evidence="8">Phosphoglucose isomerase</fullName>
        <shortName evidence="8">PGI</shortName>
    </alternativeName>
    <alternativeName>
        <fullName evidence="8">Phosphohexose isomerase</fullName>
        <shortName evidence="8">PHI</shortName>
    </alternativeName>
</protein>
<dbReference type="InterPro" id="IPR035482">
    <property type="entry name" value="SIS_PGI_2"/>
</dbReference>
<gene>
    <name evidence="8 10" type="primary">pgi</name>
    <name evidence="10" type="ORF">TTHT_0502</name>
</gene>
<comment type="pathway">
    <text evidence="8">Carbohydrate biosynthesis; gluconeogenesis.</text>
</comment>
<dbReference type="CDD" id="cd05015">
    <property type="entry name" value="SIS_PGI_1"/>
    <property type="match status" value="1"/>
</dbReference>
<feature type="active site" description="Proton donor" evidence="8">
    <location>
        <position position="265"/>
    </location>
</feature>
<dbReference type="Gene3D" id="3.40.50.10490">
    <property type="entry name" value="Glucose-6-phosphate isomerase like protein, domain 1"/>
    <property type="match status" value="2"/>
</dbReference>
<dbReference type="InterPro" id="IPR001672">
    <property type="entry name" value="G6P_Isomerase"/>
</dbReference>
<dbReference type="Pfam" id="PF00342">
    <property type="entry name" value="PGI"/>
    <property type="match status" value="1"/>
</dbReference>
<evidence type="ECO:0000313" key="10">
    <source>
        <dbReference type="EMBL" id="BBB32091.1"/>
    </source>
</evidence>
<dbReference type="GO" id="GO:0051156">
    <property type="term" value="P:glucose 6-phosphate metabolic process"/>
    <property type="evidence" value="ECO:0007669"/>
    <property type="project" value="TreeGrafter"/>
</dbReference>
<dbReference type="InterPro" id="IPR018189">
    <property type="entry name" value="Phosphoglucose_isomerase_CS"/>
</dbReference>
<dbReference type="GO" id="GO:0005829">
    <property type="term" value="C:cytosol"/>
    <property type="evidence" value="ECO:0007669"/>
    <property type="project" value="TreeGrafter"/>
</dbReference>
<dbReference type="GO" id="GO:0097367">
    <property type="term" value="F:carbohydrate derivative binding"/>
    <property type="evidence" value="ECO:0007669"/>
    <property type="project" value="InterPro"/>
</dbReference>
<dbReference type="AlphaFoldDB" id="A0A7R6PN05"/>
<dbReference type="InterPro" id="IPR046348">
    <property type="entry name" value="SIS_dom_sf"/>
</dbReference>
<keyword evidence="6 8" id="KW-0413">Isomerase</keyword>
<evidence type="ECO:0000313" key="11">
    <source>
        <dbReference type="Proteomes" id="UP000595564"/>
    </source>
</evidence>
<dbReference type="PROSITE" id="PS00765">
    <property type="entry name" value="P_GLUCOSE_ISOMERASE_1"/>
    <property type="match status" value="1"/>
</dbReference>
<sequence length="417" mass="47108">MKIKLNLRKLEHFKNDKNFIELFNKGIDFAEEIEKDSSIGFTELPDTDIYVEKAKAVAEKLPEGIDTLLVLGIGGSALGAKMVRDCFKEFLNKELIILDNVDPFTIHEIAKKINPEKTVINVISKSGSTVEPISQFKFFYNLFEVELGKEETLKRIVITTDLVKGNLRKLADELNLLSLEVPENVGGRFSVLTPVGIFPLEFCGIDTKLLLKGAQNLKKNGKEIAVTGAVLDYLFYNKGKNIKVLFIYSDRLYRFGEWYLQLFAESLGKRVDRDGNKVKIGATGVLAKGVTDQHSQVQLYKEGPDDKFFAFFKVNKKVDVLIPESFGEFEGFSYLNGKTFSQLMDAECEGTMQALENEEKPLILYEIEEIDLEAMGKLIYLFELQTAVCGYFYNINPFDQPGVEEGKIIAKKLLGYN</sequence>
<organism evidence="10 11">
    <name type="scientific">Thermotomaculum hydrothermale</name>
    <dbReference type="NCBI Taxonomy" id="981385"/>
    <lineage>
        <taxon>Bacteria</taxon>
        <taxon>Pseudomonadati</taxon>
        <taxon>Acidobacteriota</taxon>
        <taxon>Holophagae</taxon>
        <taxon>Thermotomaculales</taxon>
        <taxon>Thermotomaculaceae</taxon>
        <taxon>Thermotomaculum</taxon>
    </lineage>
</organism>
<name>A0A7R6PN05_9BACT</name>
<feature type="active site" evidence="8">
    <location>
        <position position="294"/>
    </location>
</feature>
<comment type="pathway">
    <text evidence="1 8 9">Carbohydrate degradation; glycolysis; D-glyceraldehyde 3-phosphate and glycerone phosphate from D-glucose: step 2/4.</text>
</comment>
<reference evidence="10 11" key="1">
    <citation type="journal article" date="2012" name="Extremophiles">
        <title>Thermotomaculum hydrothermale gen. nov., sp. nov., a novel heterotrophic thermophile within the phylum Acidobacteria from a deep-sea hydrothermal vent chimney in the Southern Okinawa Trough.</title>
        <authorList>
            <person name="Izumi H."/>
            <person name="Nunoura T."/>
            <person name="Miyazaki M."/>
            <person name="Mino S."/>
            <person name="Toki T."/>
            <person name="Takai K."/>
            <person name="Sako Y."/>
            <person name="Sawabe T."/>
            <person name="Nakagawa S."/>
        </authorList>
    </citation>
    <scope>NUCLEOTIDE SEQUENCE [LARGE SCALE GENOMIC DNA]</scope>
    <source>
        <strain evidence="10 11">AC55</strain>
    </source>
</reference>
<comment type="similarity">
    <text evidence="2 8 9">Belongs to the GPI family.</text>
</comment>
<evidence type="ECO:0000256" key="5">
    <source>
        <dbReference type="ARBA" id="ARBA00023152"/>
    </source>
</evidence>
<dbReference type="GO" id="GO:0006096">
    <property type="term" value="P:glycolytic process"/>
    <property type="evidence" value="ECO:0007669"/>
    <property type="project" value="UniProtKB-UniRule"/>
</dbReference>
<evidence type="ECO:0000256" key="4">
    <source>
        <dbReference type="ARBA" id="ARBA00022490"/>
    </source>
</evidence>
<dbReference type="UniPathway" id="UPA00109">
    <property type="reaction ID" value="UER00181"/>
</dbReference>
<dbReference type="SUPFAM" id="SSF53697">
    <property type="entry name" value="SIS domain"/>
    <property type="match status" value="1"/>
</dbReference>
<keyword evidence="4 8" id="KW-0963">Cytoplasm</keyword>
<evidence type="ECO:0000256" key="7">
    <source>
        <dbReference type="ARBA" id="ARBA00029321"/>
    </source>
</evidence>
<evidence type="ECO:0000256" key="6">
    <source>
        <dbReference type="ARBA" id="ARBA00023235"/>
    </source>
</evidence>
<dbReference type="GO" id="GO:0004347">
    <property type="term" value="F:glucose-6-phosphate isomerase activity"/>
    <property type="evidence" value="ECO:0007669"/>
    <property type="project" value="UniProtKB-UniRule"/>
</dbReference>
<feature type="active site" evidence="8">
    <location>
        <position position="407"/>
    </location>
</feature>
<dbReference type="EC" id="5.3.1.9" evidence="8"/>
<comment type="subcellular location">
    <subcellularLocation>
        <location evidence="8">Cytoplasm</location>
    </subcellularLocation>
</comment>